<evidence type="ECO:0000256" key="1">
    <source>
        <dbReference type="ARBA" id="ARBA00012020"/>
    </source>
</evidence>
<keyword evidence="5" id="KW-0520">NAD</keyword>
<dbReference type="SMART" id="SM00773">
    <property type="entry name" value="WGR"/>
    <property type="match status" value="1"/>
</dbReference>
<reference evidence="10" key="1">
    <citation type="submission" date="2021-02" db="EMBL/GenBank/DDBJ databases">
        <authorList>
            <person name="Nowell W R."/>
        </authorList>
    </citation>
    <scope>NUCLEOTIDE SEQUENCE</scope>
</reference>
<evidence type="ECO:0000259" key="8">
    <source>
        <dbReference type="SMART" id="SM00773"/>
    </source>
</evidence>
<dbReference type="EC" id="2.4.2.30" evidence="1"/>
<proteinExistence type="predicted"/>
<comment type="catalytic activity">
    <reaction evidence="7">
        <text>NAD(+) + (ADP-D-ribosyl)n-acceptor = nicotinamide + (ADP-D-ribosyl)n+1-acceptor + H(+).</text>
        <dbReference type="EC" id="2.4.2.30"/>
    </reaction>
</comment>
<evidence type="ECO:0000313" key="10">
    <source>
        <dbReference type="EMBL" id="CAF4040416.1"/>
    </source>
</evidence>
<evidence type="ECO:0000256" key="6">
    <source>
        <dbReference type="ARBA" id="ARBA00023125"/>
    </source>
</evidence>
<dbReference type="GO" id="GO:0070212">
    <property type="term" value="P:protein poly-ADP-ribosylation"/>
    <property type="evidence" value="ECO:0007669"/>
    <property type="project" value="TreeGrafter"/>
</dbReference>
<dbReference type="AlphaFoldDB" id="A0A819QT99"/>
<evidence type="ECO:0000313" key="9">
    <source>
        <dbReference type="EMBL" id="CAF1460867.1"/>
    </source>
</evidence>
<dbReference type="InterPro" id="IPR036930">
    <property type="entry name" value="WGR_dom_sf"/>
</dbReference>
<keyword evidence="4" id="KW-0013">ADP-ribosylation</keyword>
<keyword evidence="6" id="KW-0238">DNA-binding</keyword>
<dbReference type="InterPro" id="IPR008893">
    <property type="entry name" value="WGR_domain"/>
</dbReference>
<protein>
    <recommendedName>
        <fullName evidence="1">NAD(+) ADP-ribosyltransferase</fullName>
        <ecNumber evidence="1">2.4.2.30</ecNumber>
    </recommendedName>
</protein>
<accession>A0A819QT99</accession>
<evidence type="ECO:0000256" key="2">
    <source>
        <dbReference type="ARBA" id="ARBA00022676"/>
    </source>
</evidence>
<dbReference type="GO" id="GO:0005730">
    <property type="term" value="C:nucleolus"/>
    <property type="evidence" value="ECO:0007669"/>
    <property type="project" value="TreeGrafter"/>
</dbReference>
<keyword evidence="3" id="KW-0808">Transferase</keyword>
<dbReference type="SUPFAM" id="SSF142921">
    <property type="entry name" value="WGR domain-like"/>
    <property type="match status" value="1"/>
</dbReference>
<dbReference type="GO" id="GO:0003950">
    <property type="term" value="F:NAD+ poly-ADP-ribosyltransferase activity"/>
    <property type="evidence" value="ECO:0007669"/>
    <property type="project" value="UniProtKB-EC"/>
</dbReference>
<feature type="domain" description="WGR" evidence="8">
    <location>
        <begin position="43"/>
        <end position="101"/>
    </location>
</feature>
<dbReference type="Proteomes" id="UP000663889">
    <property type="component" value="Unassembled WGS sequence"/>
</dbReference>
<dbReference type="PANTHER" id="PTHR10459">
    <property type="entry name" value="DNA LIGASE"/>
    <property type="match status" value="1"/>
</dbReference>
<evidence type="ECO:0000256" key="3">
    <source>
        <dbReference type="ARBA" id="ARBA00022679"/>
    </source>
</evidence>
<name>A0A819QT99_9BILA</name>
<comment type="caution">
    <text evidence="10">The sequence shown here is derived from an EMBL/GenBank/DDBJ whole genome shotgun (WGS) entry which is preliminary data.</text>
</comment>
<evidence type="ECO:0000256" key="5">
    <source>
        <dbReference type="ARBA" id="ARBA00023027"/>
    </source>
</evidence>
<organism evidence="10 11">
    <name type="scientific">Rotaria sordida</name>
    <dbReference type="NCBI Taxonomy" id="392033"/>
    <lineage>
        <taxon>Eukaryota</taxon>
        <taxon>Metazoa</taxon>
        <taxon>Spiralia</taxon>
        <taxon>Gnathifera</taxon>
        <taxon>Rotifera</taxon>
        <taxon>Eurotatoria</taxon>
        <taxon>Bdelloidea</taxon>
        <taxon>Philodinida</taxon>
        <taxon>Philodinidae</taxon>
        <taxon>Rotaria</taxon>
    </lineage>
</organism>
<dbReference type="PANTHER" id="PTHR10459:SF112">
    <property type="entry name" value="POLY [ADP-RIBOSE] POLYMERASE 1"/>
    <property type="match status" value="1"/>
</dbReference>
<dbReference type="GO" id="GO:1990404">
    <property type="term" value="F:NAD+-protein mono-ADP-ribosyltransferase activity"/>
    <property type="evidence" value="ECO:0007669"/>
    <property type="project" value="TreeGrafter"/>
</dbReference>
<dbReference type="InterPro" id="IPR050800">
    <property type="entry name" value="ARTD/PARP"/>
</dbReference>
<dbReference type="EMBL" id="CAJOBE010007588">
    <property type="protein sequence ID" value="CAF4040416.1"/>
    <property type="molecule type" value="Genomic_DNA"/>
</dbReference>
<dbReference type="GO" id="GO:0006302">
    <property type="term" value="P:double-strand break repair"/>
    <property type="evidence" value="ECO:0007669"/>
    <property type="project" value="TreeGrafter"/>
</dbReference>
<dbReference type="EMBL" id="CAJNOU010004943">
    <property type="protein sequence ID" value="CAF1460867.1"/>
    <property type="molecule type" value="Genomic_DNA"/>
</dbReference>
<dbReference type="Proteomes" id="UP000663874">
    <property type="component" value="Unassembled WGS sequence"/>
</dbReference>
<sequence length="115" mass="13063">MSSRLISLLEKKPMHQDEVAVAPDSGLEDTCHVLKGTETSEIFTAVLGLVDITRGTNSHHKLQLLQSDNGRQYRKIDAIKAFHALFLDKTGNEWSERGNFQKLPNKHYPLEIDYD</sequence>
<dbReference type="GO" id="GO:0003677">
    <property type="term" value="F:DNA binding"/>
    <property type="evidence" value="ECO:0007669"/>
    <property type="project" value="UniProtKB-KW"/>
</dbReference>
<keyword evidence="2" id="KW-0328">Glycosyltransferase</keyword>
<evidence type="ECO:0000313" key="11">
    <source>
        <dbReference type="Proteomes" id="UP000663874"/>
    </source>
</evidence>
<gene>
    <name evidence="10" type="ORF">FNK824_LOCUS28142</name>
    <name evidence="9" type="ORF">SEV965_LOCUS34156</name>
</gene>
<evidence type="ECO:0000256" key="7">
    <source>
        <dbReference type="ARBA" id="ARBA00033987"/>
    </source>
</evidence>
<evidence type="ECO:0000256" key="4">
    <source>
        <dbReference type="ARBA" id="ARBA00022765"/>
    </source>
</evidence>